<gene>
    <name evidence="2" type="ORF">ACFQS9_18585</name>
</gene>
<evidence type="ECO:0000313" key="2">
    <source>
        <dbReference type="EMBL" id="MFC7449908.1"/>
    </source>
</evidence>
<feature type="compositionally biased region" description="Low complexity" evidence="1">
    <location>
        <begin position="1"/>
        <end position="20"/>
    </location>
</feature>
<dbReference type="EMBL" id="JBHTCS010000022">
    <property type="protein sequence ID" value="MFC7449908.1"/>
    <property type="molecule type" value="Genomic_DNA"/>
</dbReference>
<keyword evidence="3" id="KW-1185">Reference proteome</keyword>
<dbReference type="Proteomes" id="UP001596484">
    <property type="component" value="Unassembled WGS sequence"/>
</dbReference>
<name>A0ABW2S1B1_9NOCA</name>
<dbReference type="RefSeq" id="WP_378407341.1">
    <property type="nucleotide sequence ID" value="NZ_JBHTCS010000022.1"/>
</dbReference>
<feature type="region of interest" description="Disordered" evidence="1">
    <location>
        <begin position="1"/>
        <end position="22"/>
    </location>
</feature>
<evidence type="ECO:0000256" key="1">
    <source>
        <dbReference type="SAM" id="MobiDB-lite"/>
    </source>
</evidence>
<organism evidence="2 3">
    <name type="scientific">Rhodococcus daqingensis</name>
    <dbReference type="NCBI Taxonomy" id="2479363"/>
    <lineage>
        <taxon>Bacteria</taxon>
        <taxon>Bacillati</taxon>
        <taxon>Actinomycetota</taxon>
        <taxon>Actinomycetes</taxon>
        <taxon>Mycobacteriales</taxon>
        <taxon>Nocardiaceae</taxon>
        <taxon>Rhodococcus</taxon>
    </lineage>
</organism>
<comment type="caution">
    <text evidence="2">The sequence shown here is derived from an EMBL/GenBank/DDBJ whole genome shotgun (WGS) entry which is preliminary data.</text>
</comment>
<reference evidence="3" key="1">
    <citation type="journal article" date="2019" name="Int. J. Syst. Evol. Microbiol.">
        <title>The Global Catalogue of Microorganisms (GCM) 10K type strain sequencing project: providing services to taxonomists for standard genome sequencing and annotation.</title>
        <authorList>
            <consortium name="The Broad Institute Genomics Platform"/>
            <consortium name="The Broad Institute Genome Sequencing Center for Infectious Disease"/>
            <person name="Wu L."/>
            <person name="Ma J."/>
        </authorList>
    </citation>
    <scope>NUCLEOTIDE SEQUENCE [LARGE SCALE GENOMIC DNA]</scope>
    <source>
        <strain evidence="3">ICMP 19430</strain>
    </source>
</reference>
<accession>A0ABW2S1B1</accession>
<evidence type="ECO:0000313" key="3">
    <source>
        <dbReference type="Proteomes" id="UP001596484"/>
    </source>
</evidence>
<protein>
    <submittedName>
        <fullName evidence="2">Uncharacterized protein</fullName>
    </submittedName>
</protein>
<proteinExistence type="predicted"/>
<sequence>MNAMNTSASTASGTGGSMSTEEIKAHIDGMFASGARPSRRRVRGLHKLNETLAA</sequence>